<dbReference type="PRINTS" id="PR00245">
    <property type="entry name" value="OLFACTORYR"/>
</dbReference>
<dbReference type="Pfam" id="PF13853">
    <property type="entry name" value="7tm_4"/>
    <property type="match status" value="1"/>
</dbReference>
<dbReference type="PRINTS" id="PR00237">
    <property type="entry name" value="GPCRRHODOPSN"/>
</dbReference>
<evidence type="ECO:0000256" key="3">
    <source>
        <dbReference type="ARBA" id="ARBA00022475"/>
    </source>
</evidence>
<feature type="transmembrane region" description="Helical" evidence="13">
    <location>
        <begin position="180"/>
        <end position="206"/>
    </location>
</feature>
<feature type="transmembrane region" description="Helical" evidence="13">
    <location>
        <begin position="252"/>
        <end position="272"/>
    </location>
</feature>
<sequence length="292" mass="32521">MVLLGLQAALFSLVYLLSTLENLTIVLLTVLDRHLHTPMYFFLRHLSFLDLCLVSTTLPKSILNSITLSDSISFLGCVCQLFLMVLLPESEVGILTAMSYDRYVAICHPLHYEAVMNKRFCVRLMALSWLSGGALGTLYSAETFFLNFCGSNRIHQFFCDVPAILEVSCSEEHAAMNVGVALGVLSSFSCLVCILVSYVFIFSTVLKMPSRESRSKSFSTCVPHLMVVGTFVLTGIAAYLKPTSSEPNLLDLVCSMMYSVTPPFLNPIIYCLRNRDIQSALRKFLRKAKGFL</sequence>
<feature type="transmembrane region" description="Helical" evidence="13">
    <location>
        <begin position="218"/>
        <end position="240"/>
    </location>
</feature>
<evidence type="ECO:0000313" key="15">
    <source>
        <dbReference type="EMBL" id="KFO34660.1"/>
    </source>
</evidence>
<dbReference type="OMA" id="EEHAAMN"/>
<evidence type="ECO:0000256" key="11">
    <source>
        <dbReference type="ARBA" id="ARBA00023224"/>
    </source>
</evidence>
<evidence type="ECO:0000256" key="2">
    <source>
        <dbReference type="ARBA" id="ARBA00004651"/>
    </source>
</evidence>
<dbReference type="FunFam" id="1.20.1070.10:FF:000037">
    <property type="entry name" value="Olfactory receptor"/>
    <property type="match status" value="1"/>
</dbReference>
<dbReference type="GO" id="GO:0004984">
    <property type="term" value="F:olfactory receptor activity"/>
    <property type="evidence" value="ECO:0007669"/>
    <property type="project" value="InterPro"/>
</dbReference>
<evidence type="ECO:0000256" key="5">
    <source>
        <dbReference type="ARBA" id="ARBA00022692"/>
    </source>
</evidence>
<comment type="similarity">
    <text evidence="12">Belongs to the G-protein coupled receptor 1 family.</text>
</comment>
<accession>A0A091DWJ9</accession>
<feature type="transmembrane region" description="Helical" evidence="13">
    <location>
        <begin position="71"/>
        <end position="88"/>
    </location>
</feature>
<feature type="domain" description="G-protein coupled receptors family 1 profile" evidence="14">
    <location>
        <begin position="21"/>
        <end position="270"/>
    </location>
</feature>
<keyword evidence="3 13" id="KW-1003">Cell membrane</keyword>
<gene>
    <name evidence="15" type="ORF">H920_03934</name>
</gene>
<evidence type="ECO:0000256" key="8">
    <source>
        <dbReference type="ARBA" id="ARBA00023040"/>
    </source>
</evidence>
<keyword evidence="7 13" id="KW-1133">Transmembrane helix</keyword>
<evidence type="ECO:0000256" key="12">
    <source>
        <dbReference type="RuleBase" id="RU000688"/>
    </source>
</evidence>
<dbReference type="STRING" id="885580.ENSFDAP00000016242"/>
<keyword evidence="10 12" id="KW-0675">Receptor</keyword>
<protein>
    <recommendedName>
        <fullName evidence="13">Olfactory receptor</fullName>
    </recommendedName>
</protein>
<evidence type="ECO:0000256" key="9">
    <source>
        <dbReference type="ARBA" id="ARBA00023136"/>
    </source>
</evidence>
<dbReference type="EMBL" id="KN121925">
    <property type="protein sequence ID" value="KFO34660.1"/>
    <property type="molecule type" value="Genomic_DNA"/>
</dbReference>
<evidence type="ECO:0000259" key="14">
    <source>
        <dbReference type="PROSITE" id="PS50262"/>
    </source>
</evidence>
<dbReference type="PROSITE" id="PS00237">
    <property type="entry name" value="G_PROTEIN_RECEP_F1_1"/>
    <property type="match status" value="1"/>
</dbReference>
<evidence type="ECO:0000256" key="13">
    <source>
        <dbReference type="RuleBase" id="RU363047"/>
    </source>
</evidence>
<dbReference type="SUPFAM" id="SSF81321">
    <property type="entry name" value="Family A G protein-coupled receptor-like"/>
    <property type="match status" value="1"/>
</dbReference>
<evidence type="ECO:0000256" key="4">
    <source>
        <dbReference type="ARBA" id="ARBA00022606"/>
    </source>
</evidence>
<evidence type="ECO:0000256" key="6">
    <source>
        <dbReference type="ARBA" id="ARBA00022725"/>
    </source>
</evidence>
<dbReference type="InterPro" id="IPR050516">
    <property type="entry name" value="Olfactory_GPCR"/>
</dbReference>
<reference evidence="15 16" key="1">
    <citation type="submission" date="2013-11" db="EMBL/GenBank/DDBJ databases">
        <title>The Damaraland mole rat (Fukomys damarensis) genome and evolution of African mole rats.</title>
        <authorList>
            <person name="Gladyshev V.N."/>
            <person name="Fang X."/>
        </authorList>
    </citation>
    <scope>NUCLEOTIDE SEQUENCE [LARGE SCALE GENOMIC DNA]</scope>
    <source>
        <tissue evidence="15">Liver</tissue>
    </source>
</reference>
<dbReference type="CDD" id="cd15227">
    <property type="entry name" value="7tmA_OR14-like"/>
    <property type="match status" value="1"/>
</dbReference>
<dbReference type="PROSITE" id="PS50262">
    <property type="entry name" value="G_PROTEIN_RECEP_F1_2"/>
    <property type="match status" value="1"/>
</dbReference>
<keyword evidence="4 13" id="KW-0716">Sensory transduction</keyword>
<comment type="subcellular location">
    <subcellularLocation>
        <location evidence="2 13">Cell membrane</location>
        <topology evidence="2 13">Multi-pass membrane protein</topology>
    </subcellularLocation>
</comment>
<dbReference type="InterPro" id="IPR000276">
    <property type="entry name" value="GPCR_Rhodpsn"/>
</dbReference>
<dbReference type="eggNOG" id="ENOG502SHXQ">
    <property type="taxonomic scope" value="Eukaryota"/>
</dbReference>
<evidence type="ECO:0000256" key="7">
    <source>
        <dbReference type="ARBA" id="ARBA00022989"/>
    </source>
</evidence>
<dbReference type="InterPro" id="IPR000725">
    <property type="entry name" value="Olfact_rcpt"/>
</dbReference>
<keyword evidence="6 13" id="KW-0552">Olfaction</keyword>
<keyword evidence="11 12" id="KW-0807">Transducer</keyword>
<evidence type="ECO:0000256" key="10">
    <source>
        <dbReference type="ARBA" id="ARBA00023170"/>
    </source>
</evidence>
<keyword evidence="5 12" id="KW-0812">Transmembrane</keyword>
<dbReference type="AlphaFoldDB" id="A0A091DWJ9"/>
<proteinExistence type="inferred from homology"/>
<keyword evidence="9 13" id="KW-0472">Membrane</keyword>
<evidence type="ECO:0000313" key="16">
    <source>
        <dbReference type="Proteomes" id="UP000028990"/>
    </source>
</evidence>
<dbReference type="PANTHER" id="PTHR26452">
    <property type="entry name" value="OLFACTORY RECEPTOR"/>
    <property type="match status" value="1"/>
</dbReference>
<keyword evidence="8 12" id="KW-0297">G-protein coupled receptor</keyword>
<dbReference type="InterPro" id="IPR017452">
    <property type="entry name" value="GPCR_Rhodpsn_7TM"/>
</dbReference>
<feature type="transmembrane region" description="Helical" evidence="13">
    <location>
        <begin position="6"/>
        <end position="29"/>
    </location>
</feature>
<dbReference type="Gene3D" id="1.20.1070.10">
    <property type="entry name" value="Rhodopsin 7-helix transmembrane proteins"/>
    <property type="match status" value="1"/>
</dbReference>
<keyword evidence="16" id="KW-1185">Reference proteome</keyword>
<comment type="function">
    <text evidence="1">Odorant receptor.</text>
</comment>
<feature type="transmembrane region" description="Helical" evidence="13">
    <location>
        <begin position="120"/>
        <end position="141"/>
    </location>
</feature>
<evidence type="ECO:0000256" key="1">
    <source>
        <dbReference type="ARBA" id="ARBA00002936"/>
    </source>
</evidence>
<dbReference type="GO" id="GO:0004930">
    <property type="term" value="F:G protein-coupled receptor activity"/>
    <property type="evidence" value="ECO:0007669"/>
    <property type="project" value="UniProtKB-KW"/>
</dbReference>
<name>A0A091DWJ9_FUKDA</name>
<organism evidence="15 16">
    <name type="scientific">Fukomys damarensis</name>
    <name type="common">Damaraland mole rat</name>
    <name type="synonym">Cryptomys damarensis</name>
    <dbReference type="NCBI Taxonomy" id="885580"/>
    <lineage>
        <taxon>Eukaryota</taxon>
        <taxon>Metazoa</taxon>
        <taxon>Chordata</taxon>
        <taxon>Craniata</taxon>
        <taxon>Vertebrata</taxon>
        <taxon>Euteleostomi</taxon>
        <taxon>Mammalia</taxon>
        <taxon>Eutheria</taxon>
        <taxon>Euarchontoglires</taxon>
        <taxon>Glires</taxon>
        <taxon>Rodentia</taxon>
        <taxon>Hystricomorpha</taxon>
        <taxon>Bathyergidae</taxon>
        <taxon>Fukomys</taxon>
    </lineage>
</organism>
<dbReference type="GO" id="GO:0005886">
    <property type="term" value="C:plasma membrane"/>
    <property type="evidence" value="ECO:0007669"/>
    <property type="project" value="UniProtKB-SubCell"/>
</dbReference>
<dbReference type="Proteomes" id="UP000028990">
    <property type="component" value="Unassembled WGS sequence"/>
</dbReference>